<dbReference type="AlphaFoldDB" id="A0A645EC28"/>
<name>A0A645EC28_9ZZZZ</name>
<dbReference type="EMBL" id="VSSQ01045006">
    <property type="protein sequence ID" value="MPM98879.1"/>
    <property type="molecule type" value="Genomic_DNA"/>
</dbReference>
<accession>A0A645EC28</accession>
<gene>
    <name evidence="1" type="ORF">SDC9_146069</name>
</gene>
<evidence type="ECO:0000313" key="1">
    <source>
        <dbReference type="EMBL" id="MPM98879.1"/>
    </source>
</evidence>
<reference evidence="1" key="1">
    <citation type="submission" date="2019-08" db="EMBL/GenBank/DDBJ databases">
        <authorList>
            <person name="Kucharzyk K."/>
            <person name="Murdoch R.W."/>
            <person name="Higgins S."/>
            <person name="Loffler F."/>
        </authorList>
    </citation>
    <scope>NUCLEOTIDE SEQUENCE</scope>
</reference>
<organism evidence="1">
    <name type="scientific">bioreactor metagenome</name>
    <dbReference type="NCBI Taxonomy" id="1076179"/>
    <lineage>
        <taxon>unclassified sequences</taxon>
        <taxon>metagenomes</taxon>
        <taxon>ecological metagenomes</taxon>
    </lineage>
</organism>
<comment type="caution">
    <text evidence="1">The sequence shown here is derived from an EMBL/GenBank/DDBJ whole genome shotgun (WGS) entry which is preliminary data.</text>
</comment>
<sequence>MWKKLKGTEIDNMAIIATAPPTELREAINKGDESLVKALIDSWNPVVNLDFDDTEGEKQIKSFGETVDKIQERQFKAPPLAKLKEIKQGQKAPFGTAVCRHCDARYSCRAYEKSATHMASGK</sequence>
<proteinExistence type="predicted"/>
<protein>
    <submittedName>
        <fullName evidence="1">Uncharacterized protein</fullName>
    </submittedName>
</protein>